<organism evidence="2 3">
    <name type="scientific">Sphingobium fuliginis (strain ATCC 27551)</name>
    <dbReference type="NCBI Taxonomy" id="336203"/>
    <lineage>
        <taxon>Bacteria</taxon>
        <taxon>Pseudomonadati</taxon>
        <taxon>Pseudomonadota</taxon>
        <taxon>Alphaproteobacteria</taxon>
        <taxon>Sphingomonadales</taxon>
        <taxon>Sphingomonadaceae</taxon>
        <taxon>Sphingobium</taxon>
    </lineage>
</organism>
<dbReference type="KEGG" id="sbar:H5V43_21610"/>
<protein>
    <submittedName>
        <fullName evidence="2">Uncharacterized protein</fullName>
    </submittedName>
</protein>
<accession>A0A7M2GR03</accession>
<evidence type="ECO:0000313" key="2">
    <source>
        <dbReference type="EMBL" id="QOT74482.1"/>
    </source>
</evidence>
<name>A0A7M2GR03_SPHSA</name>
<evidence type="ECO:0000313" key="3">
    <source>
        <dbReference type="Proteomes" id="UP000593663"/>
    </source>
</evidence>
<evidence type="ECO:0000256" key="1">
    <source>
        <dbReference type="SAM" id="MobiDB-lite"/>
    </source>
</evidence>
<dbReference type="Proteomes" id="UP000593663">
    <property type="component" value="Plasmid p1"/>
</dbReference>
<dbReference type="RefSeq" id="WP_128830671.1">
    <property type="nucleotide sequence ID" value="NZ_BATN01000007.1"/>
</dbReference>
<proteinExistence type="predicted"/>
<geneLocation type="plasmid" evidence="2 3">
    <name>p1</name>
</geneLocation>
<feature type="region of interest" description="Disordered" evidence="1">
    <location>
        <begin position="73"/>
        <end position="92"/>
    </location>
</feature>
<reference evidence="3" key="1">
    <citation type="submission" date="2020-08" db="EMBL/GenBank/DDBJ databases">
        <title>Complete genome sequence of Sphingobium barthaii strain KK22, a high-molecular-weight polycyclic aromatic hydrocarbon-degrading soil bacterium.</title>
        <authorList>
            <person name="Mori J.F."/>
            <person name="Kanaly R.A."/>
        </authorList>
    </citation>
    <scope>NUCLEOTIDE SEQUENCE [LARGE SCALE GENOMIC DNA]</scope>
    <source>
        <strain evidence="3">KK22</strain>
        <plasmid evidence="3">p1</plasmid>
    </source>
</reference>
<sequence length="92" mass="10262">MKAHRIGKTVASWNVTTRAGTAAARRSRETIPTGRRALASARVRSPLPTFLVGRYNINAMVLAAYAQMLPHPSIPTMDRQIDHRRNRGDIIQ</sequence>
<dbReference type="AlphaFoldDB" id="A0A7M2GR03"/>
<dbReference type="EMBL" id="CP060037">
    <property type="protein sequence ID" value="QOT74482.1"/>
    <property type="molecule type" value="Genomic_DNA"/>
</dbReference>
<gene>
    <name evidence="2" type="ORF">H5V43_21610</name>
</gene>
<keyword evidence="2" id="KW-0614">Plasmid</keyword>